<sequence>MASPPPTSNPTNHPITLRLPSKYSSPTTSPSPGSTTGTSPGPGPGPFTPPPLSFLHRTWTVTHSTLSMWRAARNVRITYGPLPSSSWSSSSGHHHMPPRMSDLVEYESLSSSKSNSSVKRVSGVDTASGSGSGSDNTGEWDWRGSGLLFFVRSHWEVLGWGERMVLGDEGEGGQEQVERWVVTWFAPTIFTAEGIDVYSDRREGGSEALVREVMEELKRVVQGSGKLAEMVEKEMREVAVSLPWREK</sequence>
<feature type="region of interest" description="Disordered" evidence="1">
    <location>
        <begin position="1"/>
        <end position="51"/>
    </location>
</feature>
<feature type="region of interest" description="Disordered" evidence="1">
    <location>
        <begin position="115"/>
        <end position="137"/>
    </location>
</feature>
<protein>
    <submittedName>
        <fullName evidence="2">Uncharacterized protein</fullName>
    </submittedName>
</protein>
<dbReference type="EMBL" id="MU853361">
    <property type="protein sequence ID" value="KAK4108709.1"/>
    <property type="molecule type" value="Genomic_DNA"/>
</dbReference>
<dbReference type="GeneID" id="89941200"/>
<feature type="compositionally biased region" description="Low complexity" evidence="1">
    <location>
        <begin position="24"/>
        <end position="39"/>
    </location>
</feature>
<feature type="compositionally biased region" description="Pro residues" evidence="1">
    <location>
        <begin position="41"/>
        <end position="51"/>
    </location>
</feature>
<organism evidence="2 3">
    <name type="scientific">Canariomyces notabilis</name>
    <dbReference type="NCBI Taxonomy" id="2074819"/>
    <lineage>
        <taxon>Eukaryota</taxon>
        <taxon>Fungi</taxon>
        <taxon>Dikarya</taxon>
        <taxon>Ascomycota</taxon>
        <taxon>Pezizomycotina</taxon>
        <taxon>Sordariomycetes</taxon>
        <taxon>Sordariomycetidae</taxon>
        <taxon>Sordariales</taxon>
        <taxon>Chaetomiaceae</taxon>
        <taxon>Canariomyces</taxon>
    </lineage>
</organism>
<dbReference type="Proteomes" id="UP001302812">
    <property type="component" value="Unassembled WGS sequence"/>
</dbReference>
<dbReference type="AlphaFoldDB" id="A0AAN6QH70"/>
<dbReference type="RefSeq" id="XP_064666279.1">
    <property type="nucleotide sequence ID" value="XM_064817075.1"/>
</dbReference>
<reference evidence="2" key="1">
    <citation type="journal article" date="2023" name="Mol. Phylogenet. Evol.">
        <title>Genome-scale phylogeny and comparative genomics of the fungal order Sordariales.</title>
        <authorList>
            <person name="Hensen N."/>
            <person name="Bonometti L."/>
            <person name="Westerberg I."/>
            <person name="Brannstrom I.O."/>
            <person name="Guillou S."/>
            <person name="Cros-Aarteil S."/>
            <person name="Calhoun S."/>
            <person name="Haridas S."/>
            <person name="Kuo A."/>
            <person name="Mondo S."/>
            <person name="Pangilinan J."/>
            <person name="Riley R."/>
            <person name="LaButti K."/>
            <person name="Andreopoulos B."/>
            <person name="Lipzen A."/>
            <person name="Chen C."/>
            <person name="Yan M."/>
            <person name="Daum C."/>
            <person name="Ng V."/>
            <person name="Clum A."/>
            <person name="Steindorff A."/>
            <person name="Ohm R.A."/>
            <person name="Martin F."/>
            <person name="Silar P."/>
            <person name="Natvig D.O."/>
            <person name="Lalanne C."/>
            <person name="Gautier V."/>
            <person name="Ament-Velasquez S.L."/>
            <person name="Kruys A."/>
            <person name="Hutchinson M.I."/>
            <person name="Powell A.J."/>
            <person name="Barry K."/>
            <person name="Miller A.N."/>
            <person name="Grigoriev I.V."/>
            <person name="Debuchy R."/>
            <person name="Gladieux P."/>
            <person name="Hiltunen Thoren M."/>
            <person name="Johannesson H."/>
        </authorList>
    </citation>
    <scope>NUCLEOTIDE SEQUENCE</scope>
    <source>
        <strain evidence="2">CBS 508.74</strain>
    </source>
</reference>
<evidence type="ECO:0000256" key="1">
    <source>
        <dbReference type="SAM" id="MobiDB-lite"/>
    </source>
</evidence>
<name>A0AAN6QH70_9PEZI</name>
<proteinExistence type="predicted"/>
<feature type="compositionally biased region" description="Polar residues" evidence="1">
    <location>
        <begin position="125"/>
        <end position="137"/>
    </location>
</feature>
<gene>
    <name evidence="2" type="ORF">N656DRAFT_792387</name>
</gene>
<reference evidence="2" key="2">
    <citation type="submission" date="2023-05" db="EMBL/GenBank/DDBJ databases">
        <authorList>
            <consortium name="Lawrence Berkeley National Laboratory"/>
            <person name="Steindorff A."/>
            <person name="Hensen N."/>
            <person name="Bonometti L."/>
            <person name="Westerberg I."/>
            <person name="Brannstrom I.O."/>
            <person name="Guillou S."/>
            <person name="Cros-Aarteil S."/>
            <person name="Calhoun S."/>
            <person name="Haridas S."/>
            <person name="Kuo A."/>
            <person name="Mondo S."/>
            <person name="Pangilinan J."/>
            <person name="Riley R."/>
            <person name="Labutti K."/>
            <person name="Andreopoulos B."/>
            <person name="Lipzen A."/>
            <person name="Chen C."/>
            <person name="Yanf M."/>
            <person name="Daum C."/>
            <person name="Ng V."/>
            <person name="Clum A."/>
            <person name="Ohm R."/>
            <person name="Martin F."/>
            <person name="Silar P."/>
            <person name="Natvig D."/>
            <person name="Lalanne C."/>
            <person name="Gautier V."/>
            <person name="Ament-Velasquez S.L."/>
            <person name="Kruys A."/>
            <person name="Hutchinson M.I."/>
            <person name="Powell A.J."/>
            <person name="Barry K."/>
            <person name="Miller A.N."/>
            <person name="Grigoriev I.V."/>
            <person name="Debuchy R."/>
            <person name="Gladieux P."/>
            <person name="Thoren M.H."/>
            <person name="Johannesson H."/>
        </authorList>
    </citation>
    <scope>NUCLEOTIDE SEQUENCE</scope>
    <source>
        <strain evidence="2">CBS 508.74</strain>
    </source>
</reference>
<evidence type="ECO:0000313" key="2">
    <source>
        <dbReference type="EMBL" id="KAK4108709.1"/>
    </source>
</evidence>
<accession>A0AAN6QH70</accession>
<keyword evidence="3" id="KW-1185">Reference proteome</keyword>
<comment type="caution">
    <text evidence="2">The sequence shown here is derived from an EMBL/GenBank/DDBJ whole genome shotgun (WGS) entry which is preliminary data.</text>
</comment>
<evidence type="ECO:0000313" key="3">
    <source>
        <dbReference type="Proteomes" id="UP001302812"/>
    </source>
</evidence>